<dbReference type="NCBIfam" id="TIGR00231">
    <property type="entry name" value="small_GTP"/>
    <property type="match status" value="1"/>
</dbReference>
<evidence type="ECO:0000259" key="13">
    <source>
        <dbReference type="Pfam" id="PF14578"/>
    </source>
</evidence>
<name>A0ABY6HNJ0_9ARCH</name>
<comment type="function">
    <text evidence="7 8 9">Function in general translation initiation by promoting the binding of the formylmethionine-tRNA to ribosomes. Seems to function along with eIF-2.</text>
</comment>
<dbReference type="CDD" id="cd03703">
    <property type="entry name" value="aeIF5B_II"/>
    <property type="match status" value="1"/>
</dbReference>
<evidence type="ECO:0000259" key="11">
    <source>
        <dbReference type="Pfam" id="PF00009"/>
    </source>
</evidence>
<dbReference type="NCBIfam" id="TIGR00491">
    <property type="entry name" value="aIF-2"/>
    <property type="match status" value="1"/>
</dbReference>
<evidence type="ECO:0000256" key="1">
    <source>
        <dbReference type="ARBA" id="ARBA00007733"/>
    </source>
</evidence>
<gene>
    <name evidence="8" type="primary">infB</name>
    <name evidence="14" type="ORF">NEF87_001276</name>
</gene>
<dbReference type="EMBL" id="CP104013">
    <property type="protein sequence ID" value="UYP44991.1"/>
    <property type="molecule type" value="Genomic_DNA"/>
</dbReference>
<dbReference type="HAMAP" id="MF_00100_A">
    <property type="entry name" value="IF_2_A"/>
    <property type="match status" value="1"/>
</dbReference>
<dbReference type="InterPro" id="IPR009000">
    <property type="entry name" value="Transl_B-barrel_sf"/>
</dbReference>
<evidence type="ECO:0000256" key="3">
    <source>
        <dbReference type="ARBA" id="ARBA00022540"/>
    </source>
</evidence>
<dbReference type="InterPro" id="IPR000795">
    <property type="entry name" value="T_Tr_GTP-bd_dom"/>
</dbReference>
<dbReference type="NCBIfam" id="NF003078">
    <property type="entry name" value="PRK04004.1"/>
    <property type="match status" value="1"/>
</dbReference>
<keyword evidence="4 8" id="KW-0547">Nucleotide-binding</keyword>
<evidence type="ECO:0000256" key="6">
    <source>
        <dbReference type="ARBA" id="ARBA00023134"/>
    </source>
</evidence>
<comment type="similarity">
    <text evidence="1 8 9">Belongs to the TRAFAC class translation factor GTPase superfamily. Classic translation factor GTPase family. IF-2 subfamily.</text>
</comment>
<protein>
    <recommendedName>
        <fullName evidence="2 8">Probable translation initiation factor IF-2</fullName>
    </recommendedName>
</protein>
<organism evidence="14 15">
    <name type="scientific">Candidatus Lokiarchaeum ossiferum</name>
    <dbReference type="NCBI Taxonomy" id="2951803"/>
    <lineage>
        <taxon>Archaea</taxon>
        <taxon>Promethearchaeati</taxon>
        <taxon>Promethearchaeota</taxon>
        <taxon>Promethearchaeia</taxon>
        <taxon>Promethearchaeales</taxon>
        <taxon>Promethearchaeaceae</taxon>
        <taxon>Candidatus Lokiarchaeum</taxon>
    </lineage>
</organism>
<dbReference type="InterPro" id="IPR023115">
    <property type="entry name" value="TIF_IF2_dom3"/>
</dbReference>
<feature type="binding site" evidence="8">
    <location>
        <begin position="104"/>
        <end position="108"/>
    </location>
    <ligand>
        <name>GTP</name>
        <dbReference type="ChEBI" id="CHEBI:37565"/>
    </ligand>
</feature>
<dbReference type="PANTHER" id="PTHR43381:SF4">
    <property type="entry name" value="EUKARYOTIC TRANSLATION INITIATION FACTOR 5B"/>
    <property type="match status" value="1"/>
</dbReference>
<evidence type="ECO:0000256" key="7">
    <source>
        <dbReference type="ARBA" id="ARBA00024852"/>
    </source>
</evidence>
<dbReference type="InterPro" id="IPR015760">
    <property type="entry name" value="TIF_IF2"/>
</dbReference>
<accession>A0ABY6HNJ0</accession>
<evidence type="ECO:0000313" key="14">
    <source>
        <dbReference type="EMBL" id="UYP44991.1"/>
    </source>
</evidence>
<dbReference type="Pfam" id="PF11987">
    <property type="entry name" value="IF-2"/>
    <property type="match status" value="1"/>
</dbReference>
<dbReference type="Pfam" id="PF14578">
    <property type="entry name" value="GTP_EFTU_D4"/>
    <property type="match status" value="1"/>
</dbReference>
<dbReference type="CDD" id="cd01887">
    <property type="entry name" value="IF2_eIF5B"/>
    <property type="match status" value="1"/>
</dbReference>
<dbReference type="InterPro" id="IPR005225">
    <property type="entry name" value="Small_GTP-bd"/>
</dbReference>
<feature type="domain" description="Elongation factor Tu-type" evidence="13">
    <location>
        <begin position="494"/>
        <end position="578"/>
    </location>
</feature>
<keyword evidence="15" id="KW-1185">Reference proteome</keyword>
<evidence type="ECO:0000256" key="2">
    <source>
        <dbReference type="ARBA" id="ARBA00020166"/>
    </source>
</evidence>
<comment type="caution">
    <text evidence="8">Lacks conserved residue(s) required for the propagation of feature annotation.</text>
</comment>
<dbReference type="CDD" id="cd16266">
    <property type="entry name" value="IF2_aeIF5B_IV"/>
    <property type="match status" value="1"/>
</dbReference>
<dbReference type="SUPFAM" id="SSF50447">
    <property type="entry name" value="Translation proteins"/>
    <property type="match status" value="1"/>
</dbReference>
<feature type="binding site" evidence="8">
    <location>
        <begin position="158"/>
        <end position="161"/>
    </location>
    <ligand>
        <name>GTP</name>
        <dbReference type="ChEBI" id="CHEBI:37565"/>
    </ligand>
</feature>
<dbReference type="Proteomes" id="UP001208689">
    <property type="component" value="Chromosome"/>
</dbReference>
<feature type="compositionally biased region" description="Basic residues" evidence="10">
    <location>
        <begin position="1"/>
        <end position="11"/>
    </location>
</feature>
<dbReference type="SUPFAM" id="SSF52540">
    <property type="entry name" value="P-loop containing nucleoside triphosphate hydrolases"/>
    <property type="match status" value="1"/>
</dbReference>
<evidence type="ECO:0000256" key="9">
    <source>
        <dbReference type="RuleBase" id="RU000644"/>
    </source>
</evidence>
<dbReference type="InterPro" id="IPR027417">
    <property type="entry name" value="P-loop_NTPase"/>
</dbReference>
<dbReference type="PANTHER" id="PTHR43381">
    <property type="entry name" value="TRANSLATION INITIATION FACTOR IF-2-RELATED"/>
    <property type="match status" value="1"/>
</dbReference>
<dbReference type="PRINTS" id="PR00315">
    <property type="entry name" value="ELONGATNFCT"/>
</dbReference>
<reference evidence="14" key="1">
    <citation type="submission" date="2022-09" db="EMBL/GenBank/DDBJ databases">
        <title>Actin cytoskeleton and complex cell architecture in an #Asgard archaeon.</title>
        <authorList>
            <person name="Ponce Toledo R.I."/>
            <person name="Schleper C."/>
            <person name="Rodrigues Oliveira T."/>
            <person name="Wollweber F."/>
            <person name="Xu J."/>
            <person name="Rittmann S."/>
            <person name="Klingl A."/>
            <person name="Pilhofer M."/>
        </authorList>
    </citation>
    <scope>NUCLEOTIDE SEQUENCE</scope>
    <source>
        <strain evidence="14">B-35</strain>
    </source>
</reference>
<evidence type="ECO:0000256" key="8">
    <source>
        <dbReference type="HAMAP-Rule" id="MF_00100"/>
    </source>
</evidence>
<evidence type="ECO:0000256" key="5">
    <source>
        <dbReference type="ARBA" id="ARBA00022917"/>
    </source>
</evidence>
<dbReference type="SUPFAM" id="SSF52156">
    <property type="entry name" value="Initiation factor IF2/eIF5b, domain 3"/>
    <property type="match status" value="1"/>
</dbReference>
<dbReference type="Pfam" id="PF00009">
    <property type="entry name" value="GTP_EFTU"/>
    <property type="match status" value="1"/>
</dbReference>
<evidence type="ECO:0000256" key="4">
    <source>
        <dbReference type="ARBA" id="ARBA00022741"/>
    </source>
</evidence>
<evidence type="ECO:0000313" key="15">
    <source>
        <dbReference type="Proteomes" id="UP001208689"/>
    </source>
</evidence>
<evidence type="ECO:0000256" key="10">
    <source>
        <dbReference type="SAM" id="MobiDB-lite"/>
    </source>
</evidence>
<feature type="compositionally biased region" description="Basic and acidic residues" evidence="10">
    <location>
        <begin position="14"/>
        <end position="27"/>
    </location>
</feature>
<keyword evidence="5 8" id="KW-0648">Protein biosynthesis</keyword>
<dbReference type="InterPro" id="IPR004544">
    <property type="entry name" value="TF_aIF-2_arc"/>
</dbReference>
<evidence type="ECO:0000259" key="12">
    <source>
        <dbReference type="Pfam" id="PF11987"/>
    </source>
</evidence>
<dbReference type="Gene3D" id="3.40.50.10050">
    <property type="entry name" value="Translation initiation factor IF- 2, domain 3"/>
    <property type="match status" value="1"/>
</dbReference>
<dbReference type="InterPro" id="IPR036925">
    <property type="entry name" value="TIF_IF2_dom3_sf"/>
</dbReference>
<proteinExistence type="inferred from homology"/>
<dbReference type="Gene3D" id="2.40.30.10">
    <property type="entry name" value="Translation factors"/>
    <property type="match status" value="2"/>
</dbReference>
<dbReference type="InterPro" id="IPR029459">
    <property type="entry name" value="EFTU-type"/>
</dbReference>
<keyword evidence="3 8" id="KW-0396">Initiation factor</keyword>
<keyword evidence="6 8" id="KW-0342">GTP-binding</keyword>
<dbReference type="Gene3D" id="3.40.50.300">
    <property type="entry name" value="P-loop containing nucleotide triphosphate hydrolases"/>
    <property type="match status" value="1"/>
</dbReference>
<feature type="domain" description="Translation initiation factor IF- 2" evidence="12">
    <location>
        <begin position="366"/>
        <end position="473"/>
    </location>
</feature>
<feature type="region of interest" description="Disordered" evidence="10">
    <location>
        <begin position="1"/>
        <end position="27"/>
    </location>
</feature>
<dbReference type="GO" id="GO:0003743">
    <property type="term" value="F:translation initiation factor activity"/>
    <property type="evidence" value="ECO:0007669"/>
    <property type="project" value="UniProtKB-KW"/>
</dbReference>
<sequence>MAKKVIAKKNKTPQPKETKKKDTPFDESTKKIRAPIITVLGHIDHGKTSLLDYIRGTVVQKREAAGITQHIGASFFPMDRILDFCKAPQSLRDKITLPGFLVIDTPGHTAFMNLRKRGGAVADAAILVIEMPTGPLQTTWESVRILRDRKVPFILAANKIDRIDGWKSIKDADFLETYNKQNPFTKELLDKYIYETIGLFYEEGFPGIERYDRISDFTQNLAIVPTSALTGEGVPTILIVLLGIIQQYLQKKIKYTDGPAQGVVLEVKKEVGYGITLDTIIFDGHLRKGQKIVVGGLNGPIVSHVRALLTPRDMDEIRDPSKKFLQNDIIYAASGVKILAPDIEDVVAGAPIHAVESDEELEEVIERVREELEAINIETDDEGIILKADTLGSLEAAAGLFRQDKVPIRKAAVGPITKKDVSDAVAAREVDEFSGQICGFNVKILPDAELEAANQGIRVFSSPVVYRVVEEYKEYMAQRRSDEVEHIMKELIMPGKLTIMPQYIFRRSNPVVIGVTVEGGKIIPKMRLINQNGKVIGTLHSITKNNKPVHDATKGDEVAISINGAVLGRNLLETDTLYIKSPEAHIRQLRTRFRDDITPDTLEILIEYVKIMRKVENNSYWAA</sequence>
<feature type="domain" description="Tr-type G" evidence="11">
    <location>
        <begin position="35"/>
        <end position="245"/>
    </location>
</feature>